<feature type="coiled-coil region" evidence="1">
    <location>
        <begin position="172"/>
        <end position="203"/>
    </location>
</feature>
<dbReference type="Pfam" id="PF07957">
    <property type="entry name" value="DUF3294"/>
    <property type="match status" value="1"/>
</dbReference>
<keyword evidence="3" id="KW-1185">Reference proteome</keyword>
<dbReference type="EMBL" id="CYGV01000041">
    <property type="protein sequence ID" value="CUA67191.1"/>
    <property type="molecule type" value="Genomic_DNA"/>
</dbReference>
<sequence length="305" mass="34678">MLCVIRRELLFEWVRPPQIYQRWFSIAKSIAPTSGTLSKSLGNWCADWALSRFGTGRKKKQPKIWNHLDSYPLATPWAPLAPSNFPAPQTLRFIVHKFSMNEDVYRSEADVSTKPVLGLKTKCVNCAVTVAVTDGHPNSNHLTSPPTMTEVSPSNPSIAGVLQRCFQSLPPLKELSADLDRRRRRLEEMKRQSAEDFEKMKEDSAWLDKELMDFRNQMGYGERTNFYRMLNSMIREANSPVYPIPLPNGGYPAEGTFPETLGDFLSLDVHALAFLLELYELPHEDQLNDARQALARHCHISVVST</sequence>
<keyword evidence="1" id="KW-0175">Coiled coil</keyword>
<dbReference type="Proteomes" id="UP000044841">
    <property type="component" value="Unassembled WGS sequence"/>
</dbReference>
<accession>A0A0K6FLS5</accession>
<dbReference type="InterPro" id="IPR012917">
    <property type="entry name" value="DUF3294"/>
</dbReference>
<evidence type="ECO:0000313" key="2">
    <source>
        <dbReference type="EMBL" id="CUA67191.1"/>
    </source>
</evidence>
<gene>
    <name evidence="2" type="ORF">RSOLAG22IIIB_13304</name>
</gene>
<protein>
    <submittedName>
        <fullName evidence="2">Uncharacterized protein</fullName>
    </submittedName>
</protein>
<proteinExistence type="predicted"/>
<name>A0A0K6FLS5_9AGAM</name>
<organism evidence="2 3">
    <name type="scientific">Rhizoctonia solani</name>
    <dbReference type="NCBI Taxonomy" id="456999"/>
    <lineage>
        <taxon>Eukaryota</taxon>
        <taxon>Fungi</taxon>
        <taxon>Dikarya</taxon>
        <taxon>Basidiomycota</taxon>
        <taxon>Agaricomycotina</taxon>
        <taxon>Agaricomycetes</taxon>
        <taxon>Cantharellales</taxon>
        <taxon>Ceratobasidiaceae</taxon>
        <taxon>Rhizoctonia</taxon>
    </lineage>
</organism>
<reference evidence="2 3" key="1">
    <citation type="submission" date="2015-07" db="EMBL/GenBank/DDBJ databases">
        <authorList>
            <person name="Noorani M."/>
        </authorList>
    </citation>
    <scope>NUCLEOTIDE SEQUENCE [LARGE SCALE GENOMIC DNA]</scope>
    <source>
        <strain evidence="2">BBA 69670</strain>
    </source>
</reference>
<dbReference type="AlphaFoldDB" id="A0A0K6FLS5"/>
<evidence type="ECO:0000313" key="3">
    <source>
        <dbReference type="Proteomes" id="UP000044841"/>
    </source>
</evidence>
<evidence type="ECO:0000256" key="1">
    <source>
        <dbReference type="SAM" id="Coils"/>
    </source>
</evidence>